<dbReference type="GO" id="GO:0043683">
    <property type="term" value="P:type IV pilus assembly"/>
    <property type="evidence" value="ECO:0007669"/>
    <property type="project" value="TreeGrafter"/>
</dbReference>
<keyword evidence="2" id="KW-1133">Transmembrane helix</keyword>
<accession>A0A974Y4W3</accession>
<feature type="coiled-coil region" evidence="1">
    <location>
        <begin position="47"/>
        <end position="84"/>
    </location>
</feature>
<keyword evidence="2" id="KW-0472">Membrane</keyword>
<dbReference type="AlphaFoldDB" id="A0A974Y4W3"/>
<dbReference type="EMBL" id="CP064781">
    <property type="protein sequence ID" value="QRJ64850.1"/>
    <property type="molecule type" value="Genomic_DNA"/>
</dbReference>
<evidence type="ECO:0000313" key="4">
    <source>
        <dbReference type="Proteomes" id="UP000663444"/>
    </source>
</evidence>
<keyword evidence="1" id="KW-0175">Coiled coil</keyword>
<dbReference type="InterPro" id="IPR052534">
    <property type="entry name" value="Extracell_DNA_Util/SecSys_Comp"/>
</dbReference>
<evidence type="ECO:0000256" key="1">
    <source>
        <dbReference type="SAM" id="Coils"/>
    </source>
</evidence>
<dbReference type="InterPro" id="IPR007813">
    <property type="entry name" value="PilN"/>
</dbReference>
<dbReference type="PANTHER" id="PTHR40278">
    <property type="entry name" value="DNA UTILIZATION PROTEIN HOFN"/>
    <property type="match status" value="1"/>
</dbReference>
<dbReference type="PANTHER" id="PTHR40278:SF2">
    <property type="entry name" value="TYPE IV PILUS INNER MEMBRANE COMPONENT PILN"/>
    <property type="match status" value="1"/>
</dbReference>
<dbReference type="Pfam" id="PF05137">
    <property type="entry name" value="PilN"/>
    <property type="match status" value="1"/>
</dbReference>
<keyword evidence="2" id="KW-0812">Transmembrane</keyword>
<dbReference type="KEGG" id="ares:IWH25_05755"/>
<sequence length="192" mass="21898">MIRINLLPHREEKRKARRQQFFVLTGLVAVLAGLIVFLGYSIIAGYISTQDERNEFLKKEIAVLDKQIAEIKRLREQTQSLLSRKQIIESLQADRAEAVYLLNEMVKQMPEGVYLKMLKQDGRRIQMVGYTQSNARVSTLMRNLEASPWLEAPQLQEIKAVTLDKRRVSEFSLTAMLTRPPVAGEQGGGAKQ</sequence>
<dbReference type="GO" id="GO:0043107">
    <property type="term" value="P:type IV pilus-dependent motility"/>
    <property type="evidence" value="ECO:0007669"/>
    <property type="project" value="TreeGrafter"/>
</dbReference>
<gene>
    <name evidence="3" type="ORF">IWH25_05755</name>
</gene>
<dbReference type="RefSeq" id="WP_203388378.1">
    <property type="nucleotide sequence ID" value="NZ_CP064781.1"/>
</dbReference>
<evidence type="ECO:0000313" key="3">
    <source>
        <dbReference type="EMBL" id="QRJ64850.1"/>
    </source>
</evidence>
<organism evidence="3 4">
    <name type="scientific">Azospira restricta</name>
    <dbReference type="NCBI Taxonomy" id="404405"/>
    <lineage>
        <taxon>Bacteria</taxon>
        <taxon>Pseudomonadati</taxon>
        <taxon>Pseudomonadota</taxon>
        <taxon>Betaproteobacteria</taxon>
        <taxon>Rhodocyclales</taxon>
        <taxon>Rhodocyclaceae</taxon>
        <taxon>Azospira</taxon>
    </lineage>
</organism>
<reference evidence="3" key="1">
    <citation type="submission" date="2020-11" db="EMBL/GenBank/DDBJ databases">
        <title>Azospira restricta DSM 18626 genome sequence.</title>
        <authorList>
            <person name="Moe W.M."/>
        </authorList>
    </citation>
    <scope>NUCLEOTIDE SEQUENCE</scope>
    <source>
        <strain evidence="3">DSM 18626</strain>
    </source>
</reference>
<feature type="transmembrane region" description="Helical" evidence="2">
    <location>
        <begin position="21"/>
        <end position="47"/>
    </location>
</feature>
<proteinExistence type="predicted"/>
<name>A0A974Y4W3_9RHOO</name>
<evidence type="ECO:0000256" key="2">
    <source>
        <dbReference type="SAM" id="Phobius"/>
    </source>
</evidence>
<protein>
    <submittedName>
        <fullName evidence="3">PilN domain-containing protein</fullName>
    </submittedName>
</protein>
<keyword evidence="4" id="KW-1185">Reference proteome</keyword>
<dbReference type="Proteomes" id="UP000663444">
    <property type="component" value="Chromosome"/>
</dbReference>